<dbReference type="PANTHER" id="PTHR31723">
    <property type="entry name" value="PATHOGENESIS-RELATED FAMILY PROTEIN"/>
    <property type="match status" value="1"/>
</dbReference>
<dbReference type="InterPro" id="IPR011993">
    <property type="entry name" value="PH-like_dom_sf"/>
</dbReference>
<feature type="region of interest" description="Disordered" evidence="1">
    <location>
        <begin position="1"/>
        <end position="39"/>
    </location>
</feature>
<dbReference type="Proteomes" id="UP000481153">
    <property type="component" value="Unassembled WGS sequence"/>
</dbReference>
<feature type="compositionally biased region" description="Polar residues" evidence="1">
    <location>
        <begin position="1"/>
        <end position="12"/>
    </location>
</feature>
<feature type="compositionally biased region" description="Polar residues" evidence="1">
    <location>
        <begin position="168"/>
        <end position="183"/>
    </location>
</feature>
<dbReference type="InterPro" id="IPR001849">
    <property type="entry name" value="PH_domain"/>
</dbReference>
<gene>
    <name evidence="3" type="ORF">Ae201684_013667</name>
</gene>
<name>A0A6G0WMY9_9STRA</name>
<feature type="domain" description="PH" evidence="2">
    <location>
        <begin position="48"/>
        <end position="160"/>
    </location>
</feature>
<reference evidence="3 4" key="1">
    <citation type="submission" date="2019-07" db="EMBL/GenBank/DDBJ databases">
        <title>Genomics analysis of Aphanomyces spp. identifies a new class of oomycete effector associated with host adaptation.</title>
        <authorList>
            <person name="Gaulin E."/>
        </authorList>
    </citation>
    <scope>NUCLEOTIDE SEQUENCE [LARGE SCALE GENOMIC DNA]</scope>
    <source>
        <strain evidence="3 4">ATCC 201684</strain>
    </source>
</reference>
<dbReference type="InterPro" id="IPR053218">
    <property type="entry name" value="Pathogen-related_defense"/>
</dbReference>
<evidence type="ECO:0000256" key="1">
    <source>
        <dbReference type="SAM" id="MobiDB-lite"/>
    </source>
</evidence>
<feature type="compositionally biased region" description="Low complexity" evidence="1">
    <location>
        <begin position="186"/>
        <end position="195"/>
    </location>
</feature>
<evidence type="ECO:0000313" key="4">
    <source>
        <dbReference type="Proteomes" id="UP000481153"/>
    </source>
</evidence>
<evidence type="ECO:0000313" key="3">
    <source>
        <dbReference type="EMBL" id="KAF0728709.1"/>
    </source>
</evidence>
<accession>A0A6G0WMY9</accession>
<proteinExistence type="predicted"/>
<keyword evidence="4" id="KW-1185">Reference proteome</keyword>
<dbReference type="VEuPathDB" id="FungiDB:AeMF1_013421"/>
<evidence type="ECO:0000259" key="2">
    <source>
        <dbReference type="PROSITE" id="PS50003"/>
    </source>
</evidence>
<organism evidence="3 4">
    <name type="scientific">Aphanomyces euteiches</name>
    <dbReference type="NCBI Taxonomy" id="100861"/>
    <lineage>
        <taxon>Eukaryota</taxon>
        <taxon>Sar</taxon>
        <taxon>Stramenopiles</taxon>
        <taxon>Oomycota</taxon>
        <taxon>Saprolegniomycetes</taxon>
        <taxon>Saprolegniales</taxon>
        <taxon>Verrucalvaceae</taxon>
        <taxon>Aphanomyces</taxon>
    </lineage>
</organism>
<dbReference type="EMBL" id="VJMJ01000175">
    <property type="protein sequence ID" value="KAF0728709.1"/>
    <property type="molecule type" value="Genomic_DNA"/>
</dbReference>
<sequence>MGRKTFSSTSLGQEPMRTSAHRSRSLKSPMGAGGSGANGSDAFERSKLVRHHGYLLKKALFRGLKAHYYSINYFSAKLQCFIDYNDFSLWNRQGQPPVGDKSPYRTYHVVAVDEDSMDQRKLILTIRKKADSSKVEKMVLSAESTEEFIDWINAFHDVLPRRNASFRENNNTFSCDDSGSGRLTVTRPDGTRYYPTTPPPRSAYDSPAPQGSPPSSRSRPGSRSGRASVYDGFKTVSTPDEHVIPRNLVLIGAANGSTVHVSDAKLAQAKYELSQLLQEPGTVRPFRGLSENDEQTDIEWLHGRPDFTLTDLAYLTGRSRWHDGQSLAARVETALRIFVMEVGHKPRVDQWNSIVTHTFTYQVNDLAPIAYYDMARLRHASLGLVAVPAERLHEVSDVFTSGFPLEVTTVFTTSPSIYFAWRQWGAFTGTYNGRKGNGQTIEVSGFGHMILDLDLVKMHSLHVFCDPHVLFDVLVK</sequence>
<comment type="caution">
    <text evidence="3">The sequence shown here is derived from an EMBL/GenBank/DDBJ whole genome shotgun (WGS) entry which is preliminary data.</text>
</comment>
<protein>
    <recommendedName>
        <fullName evidence="2">PH domain-containing protein</fullName>
    </recommendedName>
</protein>
<dbReference type="SUPFAM" id="SSF50729">
    <property type="entry name" value="PH domain-like"/>
    <property type="match status" value="1"/>
</dbReference>
<feature type="compositionally biased region" description="Low complexity" evidence="1">
    <location>
        <begin position="206"/>
        <end position="228"/>
    </location>
</feature>
<dbReference type="AlphaFoldDB" id="A0A6G0WMY9"/>
<feature type="region of interest" description="Disordered" evidence="1">
    <location>
        <begin position="168"/>
        <end position="232"/>
    </location>
</feature>
<dbReference type="Gene3D" id="2.30.29.30">
    <property type="entry name" value="Pleckstrin-homology domain (PH domain)/Phosphotyrosine-binding domain (PTB)"/>
    <property type="match status" value="1"/>
</dbReference>
<dbReference type="PROSITE" id="PS50003">
    <property type="entry name" value="PH_DOMAIN"/>
    <property type="match status" value="1"/>
</dbReference>
<dbReference type="PANTHER" id="PTHR31723:SF10">
    <property type="entry name" value="PATHOGEN-RELATED PROTEIN"/>
    <property type="match status" value="1"/>
</dbReference>